<dbReference type="Proteomes" id="UP001240150">
    <property type="component" value="Chromosome"/>
</dbReference>
<dbReference type="EMBL" id="CP126980">
    <property type="protein sequence ID" value="WIM94066.1"/>
    <property type="molecule type" value="Genomic_DNA"/>
</dbReference>
<dbReference type="RefSeq" id="WP_284915269.1">
    <property type="nucleotide sequence ID" value="NZ_CP126980.1"/>
</dbReference>
<name>A0ABY8WAA1_9ACTN</name>
<evidence type="ECO:0000313" key="2">
    <source>
        <dbReference type="EMBL" id="WIM94066.1"/>
    </source>
</evidence>
<keyword evidence="3" id="KW-1185">Reference proteome</keyword>
<evidence type="ECO:0000313" key="3">
    <source>
        <dbReference type="Proteomes" id="UP001240150"/>
    </source>
</evidence>
<feature type="region of interest" description="Disordered" evidence="1">
    <location>
        <begin position="1"/>
        <end position="31"/>
    </location>
</feature>
<sequence length="179" mass="19641">MTSDASGDGRRPRSRGRAHRDSSADAATSTAILNLRESKLKLATATIALGLGITALLPFTREKPVDACRSPDGCARQYHPRHPEGKKQSRCEADPAAISDPEDVTLHCMDMTPGETLTIHMRSGRAKKFEPIRKERVQDKDFYVYLDLSAHVTDSVRSADLFIVGNKGSLSQTKVTFTD</sequence>
<organism evidence="2 3">
    <name type="scientific">Actinoplanes oblitus</name>
    <dbReference type="NCBI Taxonomy" id="3040509"/>
    <lineage>
        <taxon>Bacteria</taxon>
        <taxon>Bacillati</taxon>
        <taxon>Actinomycetota</taxon>
        <taxon>Actinomycetes</taxon>
        <taxon>Micromonosporales</taxon>
        <taxon>Micromonosporaceae</taxon>
        <taxon>Actinoplanes</taxon>
    </lineage>
</organism>
<accession>A0ABY8WAA1</accession>
<reference evidence="2 3" key="1">
    <citation type="submission" date="2023-06" db="EMBL/GenBank/DDBJ databases">
        <authorList>
            <person name="Yushchuk O."/>
            <person name="Binda E."/>
            <person name="Ruckert-Reed C."/>
            <person name="Fedorenko V."/>
            <person name="Kalinowski J."/>
            <person name="Marinelli F."/>
        </authorList>
    </citation>
    <scope>NUCLEOTIDE SEQUENCE [LARGE SCALE GENOMIC DNA]</scope>
    <source>
        <strain evidence="2 3">NRRL 3884</strain>
    </source>
</reference>
<gene>
    <name evidence="2" type="ORF">ACTOB_006066</name>
</gene>
<proteinExistence type="predicted"/>
<protein>
    <submittedName>
        <fullName evidence="2">Uncharacterized protein</fullName>
    </submittedName>
</protein>
<evidence type="ECO:0000256" key="1">
    <source>
        <dbReference type="SAM" id="MobiDB-lite"/>
    </source>
</evidence>